<dbReference type="Ensembl" id="ENSBIXT00000029964.1">
    <property type="protein sequence ID" value="ENSBIXP00000037791.1"/>
    <property type="gene ID" value="ENSBIXG00000021459.1"/>
</dbReference>
<feature type="compositionally biased region" description="Polar residues" evidence="1">
    <location>
        <begin position="362"/>
        <end position="374"/>
    </location>
</feature>
<dbReference type="InterPro" id="IPR016024">
    <property type="entry name" value="ARM-type_fold"/>
</dbReference>
<dbReference type="GO" id="GO:1990756">
    <property type="term" value="F:ubiquitin-like ligase-substrate adaptor activity"/>
    <property type="evidence" value="ECO:0007669"/>
    <property type="project" value="Ensembl"/>
</dbReference>
<dbReference type="Pfam" id="PF12463">
    <property type="entry name" value="DUF3689"/>
    <property type="match status" value="1"/>
</dbReference>
<dbReference type="PANTHER" id="PTHR31743:SF1">
    <property type="entry name" value="SHORT TRANSIENT RECEPTOR POTENTIAL CHANNEL 4-ASSOCIATED PROTEIN"/>
    <property type="match status" value="1"/>
</dbReference>
<dbReference type="PANTHER" id="PTHR31743">
    <property type="entry name" value="TRANSIENT RECEPTOR POTENTIAL CHANNEL 4-ASSOCIATED PROTEIN TCPC4AP"/>
    <property type="match status" value="1"/>
</dbReference>
<dbReference type="SUPFAM" id="SSF48371">
    <property type="entry name" value="ARM repeat"/>
    <property type="match status" value="1"/>
</dbReference>
<dbReference type="GO" id="GO:0019902">
    <property type="term" value="F:phosphatase binding"/>
    <property type="evidence" value="ECO:0007669"/>
    <property type="project" value="Ensembl"/>
</dbReference>
<feature type="compositionally biased region" description="Polar residues" evidence="1">
    <location>
        <begin position="744"/>
        <end position="756"/>
    </location>
</feature>
<evidence type="ECO:0000313" key="3">
    <source>
        <dbReference type="Proteomes" id="UP000314981"/>
    </source>
</evidence>
<keyword evidence="3" id="KW-1185">Reference proteome</keyword>
<dbReference type="GO" id="GO:0140627">
    <property type="term" value="P:ubiquitin-dependent protein catabolic process via the C-end degron rule pathway"/>
    <property type="evidence" value="ECO:0007669"/>
    <property type="project" value="Ensembl"/>
</dbReference>
<feature type="region of interest" description="Disordered" evidence="1">
    <location>
        <begin position="349"/>
        <end position="374"/>
    </location>
</feature>
<accession>A0A4W2H7Q8</accession>
<dbReference type="GO" id="GO:0016567">
    <property type="term" value="P:protein ubiquitination"/>
    <property type="evidence" value="ECO:0007669"/>
    <property type="project" value="Ensembl"/>
</dbReference>
<dbReference type="GO" id="GO:0005829">
    <property type="term" value="C:cytosol"/>
    <property type="evidence" value="ECO:0007669"/>
    <property type="project" value="Ensembl"/>
</dbReference>
<evidence type="ECO:0000256" key="1">
    <source>
        <dbReference type="SAM" id="MobiDB-lite"/>
    </source>
</evidence>
<sequence length="807" mass="91280">MAAAPAAAGSGAGRGRRAAATVAAWGGWGGRPRPGNILLQLRQGQLTGRGLARAVQFTETFLTERDKQSKWSGIPQLLLKLYATSHLHSDFVECQNILKEISPLLSMEAMAFVTEERKLTQETTYPNTYIFDLFGGVDLLVEILMRPTISIRGQKLKISDEMSKDCLSILYNTCVCTEGVTKRLAEKNDFVIFLFTLMTSKKTFLQTATLIEDILGVKKEMIRLDEVPNLSSLVSNFDQQQLANFCRILAVTISEMDTGNDDKHTLLAKNAQQKKSLSLGPSAAEINQAALLSIPGFVERLCKLATRKVSESTGTASFLQELEEWYTWLDNALVLDALMRVANEESEHNQASIVFPPPGASEENSPPHSSTRTQLPQSMKIMHEIMYKLEVLYVLCVLLMGRQRNQDITLKIQFLRLLQSFSDHHENKYLLLNNQELNELSAISLKANIPEVEAVLNTDRSLVCDGKRGLLTRLLQVMKKEPAESSFRFWQARAVESFLRGTTSYADQMFLLKRGLLEHILYCIVDSECKSRDVLQSYFDLLGELMKFNVDAFKRFNKYINTDAKFQVFLKQINSSLVDSNMLVRCVTLSLDRFENQVDMKVAEVLSECRLLAYISQVPTQMSFLFRLINIIHVQTLTQENVSCLNTSLVILMLARRKERLPLYLRLLQRMEHSKKYPGFLLNNFHNLLRFWQQHYLHKDKDSTCLENVSALPRGCRQAAGAPAQAPRRGRCPGRLTPPGPSGRQLSTPYQGTSRGPSLCAQSSCISFSYWKETVSILLNPDRQSPSALVSYIEEPYMDIDRDFTEE</sequence>
<proteinExistence type="predicted"/>
<dbReference type="Proteomes" id="UP000429181">
    <property type="component" value="Chromosome 13"/>
</dbReference>
<gene>
    <name evidence="2" type="primary">TRPC4AP</name>
</gene>
<name>A0A4W2H7Q8_BOBOX</name>
<protein>
    <submittedName>
        <fullName evidence="2">Transient receptor potential cation channel subfamily C member 4 associated protein</fullName>
    </submittedName>
</protein>
<dbReference type="GO" id="GO:0048820">
    <property type="term" value="P:hair follicle maturation"/>
    <property type="evidence" value="ECO:0007669"/>
    <property type="project" value="Ensembl"/>
</dbReference>
<evidence type="ECO:0000313" key="2">
    <source>
        <dbReference type="Ensembl" id="ENSBIXP00005027150.1"/>
    </source>
</evidence>
<reference evidence="3 4" key="1">
    <citation type="submission" date="2018-11" db="EMBL/GenBank/DDBJ databases">
        <title>Haplotype-resolved cattle genomes.</title>
        <authorList>
            <person name="Low W.Y."/>
            <person name="Tearle R."/>
            <person name="Bickhart D.M."/>
            <person name="Rosen B.D."/>
            <person name="Koren S."/>
            <person name="Rhie A."/>
            <person name="Hiendleder S."/>
            <person name="Phillippy A.M."/>
            <person name="Smith T.P.L."/>
            <person name="Williams J.L."/>
        </authorList>
    </citation>
    <scope>NUCLEOTIDE SEQUENCE [LARGE SCALE GENOMIC DNA]</scope>
</reference>
<dbReference type="GO" id="GO:0031464">
    <property type="term" value="C:Cul4A-RING E3 ubiquitin ligase complex"/>
    <property type="evidence" value="ECO:0007669"/>
    <property type="project" value="Ensembl"/>
</dbReference>
<dbReference type="AlphaFoldDB" id="A0A4W2H7Q8"/>
<dbReference type="STRING" id="30522.A0A4W2H7Q8"/>
<feature type="region of interest" description="Disordered" evidence="1">
    <location>
        <begin position="720"/>
        <end position="756"/>
    </location>
</feature>
<dbReference type="GeneTree" id="ENSGT00390000018330"/>
<dbReference type="InterPro" id="IPR022162">
    <property type="entry name" value="TRPC4AP"/>
</dbReference>
<reference evidence="2" key="2">
    <citation type="submission" date="2025-05" db="UniProtKB">
        <authorList>
            <consortium name="Ensembl"/>
        </authorList>
    </citation>
    <scope>IDENTIFICATION</scope>
</reference>
<dbReference type="Proteomes" id="UP000314981">
    <property type="component" value="Chromosome 13"/>
</dbReference>
<organism evidence="2 4">
    <name type="scientific">Bos indicus x Bos taurus</name>
    <name type="common">Hybrid cattle</name>
    <dbReference type="NCBI Taxonomy" id="30522"/>
    <lineage>
        <taxon>Eukaryota</taxon>
        <taxon>Metazoa</taxon>
        <taxon>Chordata</taxon>
        <taxon>Craniata</taxon>
        <taxon>Vertebrata</taxon>
        <taxon>Euteleostomi</taxon>
        <taxon>Mammalia</taxon>
        <taxon>Eutheria</taxon>
        <taxon>Laurasiatheria</taxon>
        <taxon>Artiodactyla</taxon>
        <taxon>Ruminantia</taxon>
        <taxon>Pecora</taxon>
        <taxon>Bovidae</taxon>
        <taxon>Bovinae</taxon>
        <taxon>Bos</taxon>
    </lineage>
</organism>
<dbReference type="OMA" id="YNSCICT"/>
<dbReference type="Ensembl" id="ENSBIXT00005054167.1">
    <property type="protein sequence ID" value="ENSBIXP00005027150.1"/>
    <property type="gene ID" value="ENSBIXG00005001700.1"/>
</dbReference>
<evidence type="ECO:0000313" key="4">
    <source>
        <dbReference type="Proteomes" id="UP000429181"/>
    </source>
</evidence>